<evidence type="ECO:0000313" key="3">
    <source>
        <dbReference type="EMBL" id="URI10242.1"/>
    </source>
</evidence>
<dbReference type="Proteomes" id="UP001056201">
    <property type="component" value="Chromosome 2"/>
</dbReference>
<dbReference type="SMART" id="SM00382">
    <property type="entry name" value="AAA"/>
    <property type="match status" value="1"/>
</dbReference>
<dbReference type="AlphaFoldDB" id="A0A1S6R6H7"/>
<accession>A0A1S6R6H7</accession>
<dbReference type="GO" id="GO:0016887">
    <property type="term" value="F:ATP hydrolysis activity"/>
    <property type="evidence" value="ECO:0007669"/>
    <property type="project" value="InterPro"/>
</dbReference>
<evidence type="ECO:0000259" key="1">
    <source>
        <dbReference type="SMART" id="SM00382"/>
    </source>
</evidence>
<dbReference type="InterPro" id="IPR017466">
    <property type="entry name" value="XrtA-assoc_ATPase-like"/>
</dbReference>
<sequence>MYEAFYGLSNKPFQLNPDPSFYFDSKQHRRAKAYLEYGVMRNEGFIVITGEVGAGKTTILRGLLDSLNRSDVVVGQLVTTQLDAEDTLRMVGAAFGFQVKGVTKSELLITLEAFLIGQASQGKRCLLVVDEAQNLSPRAVEELRMLSNYQLGTQALLQSFLVGQPEFREILQRPEMEQFRQRVAATCHIGPLDLEDTQHYIEHRLKCAGSTGQPEFEPEAFQAIFNASQGIPRRINAVCDRLLLLGYLNNKTLLTVADVDEVVKEFAREGGASASMPVARPASASALGGATLPVEQVGPLGDVDIDPSKLALSAEAAEGMSRQLDTLAAQAHGDRLQRLERSLLRLERINLETLSLLQRLVGALKTPNDGSER</sequence>
<dbReference type="InterPro" id="IPR049945">
    <property type="entry name" value="AAA_22"/>
</dbReference>
<reference evidence="3" key="2">
    <citation type="submission" date="2022-05" db="EMBL/GenBank/DDBJ databases">
        <title>An RpoN-dependent PEP-CTERM gene is involved in floc formation of an Aquincola tertiaricarbonis strain.</title>
        <authorList>
            <person name="Qiu D."/>
            <person name="Xia M."/>
        </authorList>
    </citation>
    <scope>NUCLEOTIDE SEQUENCE</scope>
    <source>
        <strain evidence="3">RN12</strain>
    </source>
</reference>
<dbReference type="EMBL" id="CP097636">
    <property type="protein sequence ID" value="URI10242.1"/>
    <property type="molecule type" value="Genomic_DNA"/>
</dbReference>
<evidence type="ECO:0000313" key="4">
    <source>
        <dbReference type="Proteomes" id="UP001056201"/>
    </source>
</evidence>
<dbReference type="InterPro" id="IPR003593">
    <property type="entry name" value="AAA+_ATPase"/>
</dbReference>
<dbReference type="SUPFAM" id="SSF52540">
    <property type="entry name" value="P-loop containing nucleoside triphosphate hydrolases"/>
    <property type="match status" value="1"/>
</dbReference>
<dbReference type="PRINTS" id="PR00364">
    <property type="entry name" value="DISEASERSIST"/>
</dbReference>
<evidence type="ECO:0000313" key="2">
    <source>
        <dbReference type="EMBL" id="AQW45579.1"/>
    </source>
</evidence>
<dbReference type="RefSeq" id="WP_250198446.1">
    <property type="nucleotide sequence ID" value="NZ_CP097636.1"/>
</dbReference>
<dbReference type="PANTHER" id="PTHR35894">
    <property type="entry name" value="GENERAL SECRETION PATHWAY PROTEIN A-RELATED"/>
    <property type="match status" value="1"/>
</dbReference>
<dbReference type="EMBL" id="KY053276">
    <property type="protein sequence ID" value="AQW45579.1"/>
    <property type="molecule type" value="Genomic_DNA"/>
</dbReference>
<dbReference type="Gene3D" id="3.40.50.300">
    <property type="entry name" value="P-loop containing nucleotide triphosphate hydrolases"/>
    <property type="match status" value="1"/>
</dbReference>
<organism evidence="2">
    <name type="scientific">Aquincola tertiaricarbonis</name>
    <dbReference type="NCBI Taxonomy" id="391953"/>
    <lineage>
        <taxon>Bacteria</taxon>
        <taxon>Pseudomonadati</taxon>
        <taxon>Pseudomonadota</taxon>
        <taxon>Betaproteobacteria</taxon>
        <taxon>Burkholderiales</taxon>
        <taxon>Sphaerotilaceae</taxon>
        <taxon>Aquincola</taxon>
    </lineage>
</organism>
<reference evidence="2" key="1">
    <citation type="submission" date="2016-10" db="EMBL/GenBank/DDBJ databases">
        <authorList>
            <person name="de Groot N.N."/>
        </authorList>
    </citation>
    <scope>NUCLEOTIDE SEQUENCE</scope>
    <source>
        <strain evidence="2">RN12</strain>
    </source>
</reference>
<dbReference type="NCBIfam" id="TIGR03015">
    <property type="entry name" value="pepcterm_ATPase"/>
    <property type="match status" value="1"/>
</dbReference>
<name>A0A1S6R6H7_AQUTE</name>
<dbReference type="CDD" id="cd00009">
    <property type="entry name" value="AAA"/>
    <property type="match status" value="1"/>
</dbReference>
<dbReference type="Pfam" id="PF13401">
    <property type="entry name" value="AAA_22"/>
    <property type="match status" value="1"/>
</dbReference>
<proteinExistence type="predicted"/>
<protein>
    <submittedName>
        <fullName evidence="2">Secretion ATPase</fullName>
    </submittedName>
    <submittedName>
        <fullName evidence="3">XrtA-associated ATPase</fullName>
    </submittedName>
</protein>
<dbReference type="InterPro" id="IPR027417">
    <property type="entry name" value="P-loop_NTPase"/>
</dbReference>
<feature type="domain" description="AAA+ ATPase" evidence="1">
    <location>
        <begin position="42"/>
        <end position="205"/>
    </location>
</feature>
<gene>
    <name evidence="3" type="ORF">MW290_14575</name>
</gene>
<keyword evidence="4" id="KW-1185">Reference proteome</keyword>
<dbReference type="InterPro" id="IPR052026">
    <property type="entry name" value="ExeA_AAA_ATPase_DNA-bind"/>
</dbReference>
<dbReference type="PANTHER" id="PTHR35894:SF1">
    <property type="entry name" value="PHOSPHORIBULOKINASE _ URIDINE KINASE FAMILY"/>
    <property type="match status" value="1"/>
</dbReference>